<dbReference type="EMBL" id="JANAWD010000182">
    <property type="protein sequence ID" value="KAJ3484624.1"/>
    <property type="molecule type" value="Genomic_DNA"/>
</dbReference>
<evidence type="ECO:0000256" key="2">
    <source>
        <dbReference type="SAM" id="MobiDB-lite"/>
    </source>
</evidence>
<comment type="caution">
    <text evidence="3">The sequence shown here is derived from an EMBL/GenBank/DDBJ whole genome shotgun (WGS) entry which is preliminary data.</text>
</comment>
<reference evidence="3" key="1">
    <citation type="submission" date="2022-07" db="EMBL/GenBank/DDBJ databases">
        <title>Genome Sequence of Physisporinus lineatus.</title>
        <authorList>
            <person name="Buettner E."/>
        </authorList>
    </citation>
    <scope>NUCLEOTIDE SEQUENCE</scope>
    <source>
        <strain evidence="3">VT162</strain>
    </source>
</reference>
<proteinExistence type="predicted"/>
<evidence type="ECO:0000256" key="1">
    <source>
        <dbReference type="SAM" id="Coils"/>
    </source>
</evidence>
<sequence>MDLSYLTSPPSEDYWIGYLTQSIWGKEVEDLWRKHDGSISEPRPHEVPSHPRACLDVEAYTTVDTGVPENSQIPEALSSLLGRWSGFANYDSSGSEDTSRRKILLTFLFREPSESEGSSSSTLTFGTPEDQKGIPYTLSGTATTMEDRSIKFDITIKYSGFRMEYHGDKIEGSRMVAGSWGAYYDDPTFSSDTGSFSILQISEDVMDLLLSPRVLVWNRARLLWNLAIDFALLRVKQMSWKTLHERRMRRKQFLRLYIERKGSSLLPNDFDTYVELWKSMTVADIRYYQSLGDLISRTTPEHVTPESSAWCTLDLCDSPECAAATYRRPDPPVCHEPTHDIIKLRECAQPVNLPHLIEEGRRVLEITRNAQKLCARGSESDGGTKDSNCSCSQTFSQPSWYYGASSGDNFACNTCQLKARPPNPDIDKDTLHRYTHTLVRCKDKIEDPQPSNQPTNSEIREGMLRLKENFDGRLSGLEDRLKGLEEKLIWLTENFGRTQVRSPKSDGGH</sequence>
<evidence type="ECO:0000313" key="3">
    <source>
        <dbReference type="EMBL" id="KAJ3484624.1"/>
    </source>
</evidence>
<organism evidence="3 4">
    <name type="scientific">Meripilus lineatus</name>
    <dbReference type="NCBI Taxonomy" id="2056292"/>
    <lineage>
        <taxon>Eukaryota</taxon>
        <taxon>Fungi</taxon>
        <taxon>Dikarya</taxon>
        <taxon>Basidiomycota</taxon>
        <taxon>Agaricomycotina</taxon>
        <taxon>Agaricomycetes</taxon>
        <taxon>Polyporales</taxon>
        <taxon>Meripilaceae</taxon>
        <taxon>Meripilus</taxon>
    </lineage>
</organism>
<feature type="region of interest" description="Disordered" evidence="2">
    <location>
        <begin position="113"/>
        <end position="135"/>
    </location>
</feature>
<gene>
    <name evidence="3" type="ORF">NLI96_g5523</name>
</gene>
<dbReference type="Proteomes" id="UP001212997">
    <property type="component" value="Unassembled WGS sequence"/>
</dbReference>
<name>A0AAD5V7J7_9APHY</name>
<feature type="coiled-coil region" evidence="1">
    <location>
        <begin position="467"/>
        <end position="494"/>
    </location>
</feature>
<keyword evidence="1" id="KW-0175">Coiled coil</keyword>
<protein>
    <submittedName>
        <fullName evidence="3">Uncharacterized protein</fullName>
    </submittedName>
</protein>
<accession>A0AAD5V7J7</accession>
<dbReference type="AlphaFoldDB" id="A0AAD5V7J7"/>
<evidence type="ECO:0000313" key="4">
    <source>
        <dbReference type="Proteomes" id="UP001212997"/>
    </source>
</evidence>
<keyword evidence="4" id="KW-1185">Reference proteome</keyword>